<dbReference type="KEGG" id="pbor:BSF38_02980"/>
<dbReference type="InterPro" id="IPR011519">
    <property type="entry name" value="UnbV_ASPIC"/>
</dbReference>
<dbReference type="Pfam" id="PF07593">
    <property type="entry name" value="UnbV_ASPIC"/>
    <property type="match status" value="1"/>
</dbReference>
<dbReference type="Pfam" id="PF14559">
    <property type="entry name" value="TPR_19"/>
    <property type="match status" value="1"/>
</dbReference>
<dbReference type="OrthoDB" id="5287961at2"/>
<sequence>MIRSRRRIAMLTVAVLAVSGFGWWAVAQRRFATSLEQTRRLMEAARFPEARERLLSLRSSRPRDPEVGYRFGVCEHAAGRIPDSLAAWSSVPPGTEWWLKAGLARAKTLVGDLGRFSEAEAILESLLDAPGSAAERDGARRTLAELYFWEGRRPDVQRLIKAAWRNTTDPVGDLRDHWKAETAPTLFEVVREEIEQAAAKAPDDDRVWLAQADLAVQTGRLAEAEAKLDQCLKARPDDPAVWRARFELARVGDDLEAALRCLPHLPAERFTDAEQLDVRAWLSRRGGDLLAERAALERLVVVAPGDSRAIDRLAALAAESGEADKARELRQRKAARDAAKDRYRLLMDEPLAPARFAELASLSESIGRTFEARGWWTLRAAFAPSNPTAKEALARLREPSRTSSPSPDVTLADLLKSDEPRSSPRLSREPAAPSTPPTTTASAPSFRDDAEAAGLRFEFDNGRSPQRQIPETTAGGVALLDYDGDGWMDVYVVQGGAFPANPERPYQGDRLFRNLGDGRFEDATERSGIARMAKGFGHGVTVGDIDNDGHPDLFVTRWRSYALYRNRGDGTFADVTADFGLDGDRDWPTSAAFADLDNDGDLDLYVCHYLVWDADHPTLCPRVTVSKASELSEPDQRYNYCTPRPFAALPDHLFRNDGARFVDVTAEAGIIDAEGRGLGVVAADVDADGLVDLFVANDTTANYLWHNLGGMKFEERGLDSGVACNAGGAYQAGMGTACGDIDGDGRLDLFVTNFYGESTTCFRNLGNGVFGDHGGRLGLAGPSRYLLGFGVCLFDANNDGRLDVAIANGHVNDDRPDYPYQMPTLFLVGGADGRLTDVTEAAGPPWTVPRVSRGLATGDLDNDGRVDVVVLPQKSPLGFFHNLTTKGRFLTLTLEGTSSNRDGVGAVVTVTVDGRRLRRWRTGGGSFQSASDPRLHFGLEAAERVDSIEVRWPSGRVDQYPTTAADRGYRLREGESTPIPLPGPRGR</sequence>
<dbReference type="Gene3D" id="2.130.10.130">
    <property type="entry name" value="Integrin alpha, N-terminal"/>
    <property type="match status" value="3"/>
</dbReference>
<dbReference type="InterPro" id="IPR028994">
    <property type="entry name" value="Integrin_alpha_N"/>
</dbReference>
<evidence type="ECO:0000256" key="2">
    <source>
        <dbReference type="SAM" id="MobiDB-lite"/>
    </source>
</evidence>
<dbReference type="InterPro" id="IPR013517">
    <property type="entry name" value="FG-GAP"/>
</dbReference>
<keyword evidence="4" id="KW-0378">Hydrolase</keyword>
<dbReference type="GO" id="GO:0006508">
    <property type="term" value="P:proteolysis"/>
    <property type="evidence" value="ECO:0007669"/>
    <property type="project" value="UniProtKB-KW"/>
</dbReference>
<dbReference type="Gene3D" id="1.25.40.10">
    <property type="entry name" value="Tetratricopeptide repeat domain"/>
    <property type="match status" value="1"/>
</dbReference>
<dbReference type="EC" id="3.4.-.-" evidence="4"/>
<dbReference type="InterPro" id="IPR027039">
    <property type="entry name" value="Crtac1"/>
</dbReference>
<dbReference type="PANTHER" id="PTHR16026:SF0">
    <property type="entry name" value="CARTILAGE ACIDIC PROTEIN 1"/>
    <property type="match status" value="1"/>
</dbReference>
<accession>A0A1U7CRE3</accession>
<gene>
    <name evidence="4" type="primary">bepA_12</name>
    <name evidence="4" type="ORF">BSF38_02980</name>
</gene>
<dbReference type="SUPFAM" id="SSF69318">
    <property type="entry name" value="Integrin alpha N-terminal domain"/>
    <property type="match status" value="1"/>
</dbReference>
<keyword evidence="5" id="KW-1185">Reference proteome</keyword>
<dbReference type="GO" id="GO:0008233">
    <property type="term" value="F:peptidase activity"/>
    <property type="evidence" value="ECO:0007669"/>
    <property type="project" value="UniProtKB-KW"/>
</dbReference>
<dbReference type="InterPro" id="IPR011990">
    <property type="entry name" value="TPR-like_helical_dom_sf"/>
</dbReference>
<dbReference type="EMBL" id="CP019082">
    <property type="protein sequence ID" value="APW61466.1"/>
    <property type="molecule type" value="Genomic_DNA"/>
</dbReference>
<proteinExistence type="predicted"/>
<reference evidence="5" key="1">
    <citation type="submission" date="2016-12" db="EMBL/GenBank/DDBJ databases">
        <title>Comparative genomics of four Isosphaeraceae planctomycetes: a common pool of plasmids and glycoside hydrolase genes.</title>
        <authorList>
            <person name="Ivanova A."/>
        </authorList>
    </citation>
    <scope>NUCLEOTIDE SEQUENCE [LARGE SCALE GENOMIC DNA]</scope>
    <source>
        <strain evidence="5">PX4</strain>
    </source>
</reference>
<name>A0A1U7CRE3_9BACT</name>
<feature type="domain" description="ASPIC/UnbV" evidence="3">
    <location>
        <begin position="903"/>
        <end position="968"/>
    </location>
</feature>
<evidence type="ECO:0000313" key="5">
    <source>
        <dbReference type="Proteomes" id="UP000186309"/>
    </source>
</evidence>
<feature type="region of interest" description="Disordered" evidence="2">
    <location>
        <begin position="417"/>
        <end position="446"/>
    </location>
</feature>
<dbReference type="SUPFAM" id="SSF48452">
    <property type="entry name" value="TPR-like"/>
    <property type="match status" value="1"/>
</dbReference>
<dbReference type="PANTHER" id="PTHR16026">
    <property type="entry name" value="CARTILAGE ACIDIC PROTEIN 1"/>
    <property type="match status" value="1"/>
</dbReference>
<keyword evidence="1" id="KW-0732">Signal</keyword>
<evidence type="ECO:0000256" key="1">
    <source>
        <dbReference type="ARBA" id="ARBA00022729"/>
    </source>
</evidence>
<keyword evidence="4" id="KW-0645">Protease</keyword>
<dbReference type="Proteomes" id="UP000186309">
    <property type="component" value="Chromosome"/>
</dbReference>
<feature type="region of interest" description="Disordered" evidence="2">
    <location>
        <begin position="964"/>
        <end position="987"/>
    </location>
</feature>
<protein>
    <submittedName>
        <fullName evidence="4">Beta-barrel assembly-enhancing protease</fullName>
        <ecNumber evidence="4">3.4.-.-</ecNumber>
    </submittedName>
</protein>
<dbReference type="AlphaFoldDB" id="A0A1U7CRE3"/>
<organism evidence="4 5">
    <name type="scientific">Paludisphaera borealis</name>
    <dbReference type="NCBI Taxonomy" id="1387353"/>
    <lineage>
        <taxon>Bacteria</taxon>
        <taxon>Pseudomonadati</taxon>
        <taxon>Planctomycetota</taxon>
        <taxon>Planctomycetia</taxon>
        <taxon>Isosphaerales</taxon>
        <taxon>Isosphaeraceae</taxon>
        <taxon>Paludisphaera</taxon>
    </lineage>
</organism>
<evidence type="ECO:0000313" key="4">
    <source>
        <dbReference type="EMBL" id="APW61466.1"/>
    </source>
</evidence>
<evidence type="ECO:0000259" key="3">
    <source>
        <dbReference type="Pfam" id="PF07593"/>
    </source>
</evidence>
<feature type="compositionally biased region" description="Basic and acidic residues" evidence="2">
    <location>
        <begin position="417"/>
        <end position="428"/>
    </location>
</feature>
<dbReference type="Pfam" id="PF13517">
    <property type="entry name" value="FG-GAP_3"/>
    <property type="match status" value="3"/>
</dbReference>
<dbReference type="STRING" id="1387353.BSF38_02980"/>